<dbReference type="AlphaFoldDB" id="A0A1V4J493"/>
<dbReference type="EMBL" id="LSYS01009367">
    <property type="protein sequence ID" value="OPJ66979.1"/>
    <property type="molecule type" value="Genomic_DNA"/>
</dbReference>
<sequence>MKKTIAKQILHLQLVEDPTPEQVDIPEGSVALEGDPMLEQFLKDCSLCEAPTLEQVKCVRRKEQQIGTAVD</sequence>
<accession>A0A1V4J493</accession>
<name>A0A1V4J493_PATFA</name>
<protein>
    <submittedName>
        <fullName evidence="1">Uncharacterized protein</fullName>
    </submittedName>
</protein>
<proteinExistence type="predicted"/>
<gene>
    <name evidence="1" type="ORF">AV530_016926</name>
</gene>
<reference evidence="1 2" key="1">
    <citation type="submission" date="2016-02" db="EMBL/GenBank/DDBJ databases">
        <title>Band-tailed pigeon sequencing and assembly.</title>
        <authorList>
            <person name="Soares A.E."/>
            <person name="Novak B.J."/>
            <person name="Rice E.S."/>
            <person name="O'Connell B."/>
            <person name="Chang D."/>
            <person name="Weber S."/>
            <person name="Shapiro B."/>
        </authorList>
    </citation>
    <scope>NUCLEOTIDE SEQUENCE [LARGE SCALE GENOMIC DNA]</scope>
    <source>
        <strain evidence="1">BTP2013</strain>
        <tissue evidence="1">Blood</tissue>
    </source>
</reference>
<evidence type="ECO:0000313" key="2">
    <source>
        <dbReference type="Proteomes" id="UP000190648"/>
    </source>
</evidence>
<dbReference type="Proteomes" id="UP000190648">
    <property type="component" value="Unassembled WGS sequence"/>
</dbReference>
<keyword evidence="2" id="KW-1185">Reference proteome</keyword>
<evidence type="ECO:0000313" key="1">
    <source>
        <dbReference type="EMBL" id="OPJ66979.1"/>
    </source>
</evidence>
<comment type="caution">
    <text evidence="1">The sequence shown here is derived from an EMBL/GenBank/DDBJ whole genome shotgun (WGS) entry which is preliminary data.</text>
</comment>
<organism evidence="1 2">
    <name type="scientific">Patagioenas fasciata monilis</name>
    <dbReference type="NCBI Taxonomy" id="372326"/>
    <lineage>
        <taxon>Eukaryota</taxon>
        <taxon>Metazoa</taxon>
        <taxon>Chordata</taxon>
        <taxon>Craniata</taxon>
        <taxon>Vertebrata</taxon>
        <taxon>Euteleostomi</taxon>
        <taxon>Archelosauria</taxon>
        <taxon>Archosauria</taxon>
        <taxon>Dinosauria</taxon>
        <taxon>Saurischia</taxon>
        <taxon>Theropoda</taxon>
        <taxon>Coelurosauria</taxon>
        <taxon>Aves</taxon>
        <taxon>Neognathae</taxon>
        <taxon>Neoaves</taxon>
        <taxon>Columbimorphae</taxon>
        <taxon>Columbiformes</taxon>
        <taxon>Columbidae</taxon>
        <taxon>Patagioenas</taxon>
    </lineage>
</organism>